<protein>
    <submittedName>
        <fullName evidence="2">Uncharacterized protein</fullName>
    </submittedName>
</protein>
<accession>A0A7G9Z4U6</accession>
<keyword evidence="1" id="KW-0812">Transmembrane</keyword>
<dbReference type="EMBL" id="MT631608">
    <property type="protein sequence ID" value="QNO55280.1"/>
    <property type="molecule type" value="Genomic_DNA"/>
</dbReference>
<keyword evidence="1" id="KW-0472">Membrane</keyword>
<evidence type="ECO:0000256" key="1">
    <source>
        <dbReference type="SAM" id="Phobius"/>
    </source>
</evidence>
<sequence>MTFLSQIETVVFFQYLEDIVPVEETPKLFLNGAITAALFSPLAVLFHGKMRRAEESQGPNRRLVMPWTEWVWKLILIAIIYVFIYIATTDLCANYFNGQKESWTIRG</sequence>
<feature type="transmembrane region" description="Helical" evidence="1">
    <location>
        <begin position="28"/>
        <end position="46"/>
    </location>
</feature>
<evidence type="ECO:0000313" key="2">
    <source>
        <dbReference type="EMBL" id="QNO55280.1"/>
    </source>
</evidence>
<proteinExistence type="predicted"/>
<keyword evidence="1" id="KW-1133">Transmembrane helix</keyword>
<dbReference type="AlphaFoldDB" id="A0A7G9Z4U6"/>
<reference evidence="2" key="1">
    <citation type="submission" date="2020-06" db="EMBL/GenBank/DDBJ databases">
        <title>Unique genomic features of the anaerobic methanotrophic archaea.</title>
        <authorList>
            <person name="Chadwick G.L."/>
            <person name="Skennerton C.T."/>
            <person name="Laso-Perez R."/>
            <person name="Leu A.O."/>
            <person name="Speth D.R."/>
            <person name="Yu H."/>
            <person name="Morgan-Lang C."/>
            <person name="Hatzenpichler R."/>
            <person name="Goudeau D."/>
            <person name="Malmstrom R."/>
            <person name="Brazelton W.J."/>
            <person name="Woyke T."/>
            <person name="Hallam S.J."/>
            <person name="Tyson G.W."/>
            <person name="Wegener G."/>
            <person name="Boetius A."/>
            <person name="Orphan V."/>
        </authorList>
    </citation>
    <scope>NUCLEOTIDE SEQUENCE</scope>
</reference>
<name>A0A7G9Z4U6_9EURY</name>
<organism evidence="2">
    <name type="scientific">Candidatus Methanophaga sp. ANME-1 ERB7</name>
    <dbReference type="NCBI Taxonomy" id="2759913"/>
    <lineage>
        <taxon>Archaea</taxon>
        <taxon>Methanobacteriati</taxon>
        <taxon>Methanobacteriota</taxon>
        <taxon>Stenosarchaea group</taxon>
        <taxon>Methanomicrobia</taxon>
        <taxon>Candidatus Methanophagales</taxon>
        <taxon>Candidatus Methanophagaceae</taxon>
        <taxon>Candidatus Methanophaga</taxon>
    </lineage>
</organism>
<feature type="transmembrane region" description="Helical" evidence="1">
    <location>
        <begin position="67"/>
        <end position="87"/>
    </location>
</feature>
<gene>
    <name evidence="2" type="ORF">NKHFOMCA_00023</name>
</gene>